<dbReference type="AlphaFoldDB" id="A0A2P6VDZ6"/>
<gene>
    <name evidence="1" type="ORF">C2E20_4554</name>
</gene>
<comment type="caution">
    <text evidence="1">The sequence shown here is derived from an EMBL/GenBank/DDBJ whole genome shotgun (WGS) entry which is preliminary data.</text>
</comment>
<dbReference type="Proteomes" id="UP000239649">
    <property type="component" value="Unassembled WGS sequence"/>
</dbReference>
<evidence type="ECO:0000313" key="1">
    <source>
        <dbReference type="EMBL" id="PSC72313.1"/>
    </source>
</evidence>
<keyword evidence="2" id="KW-1185">Reference proteome</keyword>
<protein>
    <submittedName>
        <fullName evidence="1">SWIM zinc finger domain containing</fullName>
    </submittedName>
</protein>
<sequence length="623" mass="66659">MDTSSDSSEWLDSYSDWEPELEGAACKPAAAAAAAAAGGSKAGGVELRAVFGCSRRQPEKESRQPSHKTPVASKKAGCLFELRVEVENGIAEVTERHGHNGHTPGNSEDVRWLPPCAAVVAKIEEYARIGLSAFKILMALMHTRLQHLAAAGQEAALAAAAADEAAPAAEVAAAGSAGAAAAAAAAAAAGAPLNLAAFQGRPRIDSNDVAALAALVAKLEAAAPDTVLFYVPQKVDAAGSIQQRFRLCLTSPFGLRMLRAFGSELAFMDAVYGLNSYGYIQATLVVRDEYCNAVPVACCIADCETADVFEEFLEAVAKAVGPDFAFGWIMIDCSKAEMAAIGRLVLKGLAAGFLLCKFHFLQSIEQFCKTAGSGVHGKEGQLSRLRIYGHIIALQAIRDKSTFNVRCTAFLELLRTPGGGVESTKFAAYFEKEWVPRAQYWAAYGREAVRHLLSDTNNLSESSFRMLKYHIGAGKVHRRLVDHVQLIVFTVTQHYMQDRATKLLGLVSTTAQQADEKYAWEVQYLYSTEDCITFTDTSLLRGIAESMTKAAGSPASYGFSVADLGCGCAANGRQLCKHVEAAARRQPLTMDVLQAAAAHIAERAEGELFWSQPSHRAVVPNVL</sequence>
<organism evidence="1 2">
    <name type="scientific">Micractinium conductrix</name>
    <dbReference type="NCBI Taxonomy" id="554055"/>
    <lineage>
        <taxon>Eukaryota</taxon>
        <taxon>Viridiplantae</taxon>
        <taxon>Chlorophyta</taxon>
        <taxon>core chlorophytes</taxon>
        <taxon>Trebouxiophyceae</taxon>
        <taxon>Chlorellales</taxon>
        <taxon>Chlorellaceae</taxon>
        <taxon>Chlorella clade</taxon>
        <taxon>Micractinium</taxon>
    </lineage>
</organism>
<dbReference type="EMBL" id="LHPF02000011">
    <property type="protein sequence ID" value="PSC72313.1"/>
    <property type="molecule type" value="Genomic_DNA"/>
</dbReference>
<accession>A0A2P6VDZ6</accession>
<dbReference type="PANTHER" id="PTHR31569">
    <property type="entry name" value="SWIM-TYPE DOMAIN-CONTAINING PROTEIN"/>
    <property type="match status" value="1"/>
</dbReference>
<proteinExistence type="predicted"/>
<reference evidence="1 2" key="1">
    <citation type="journal article" date="2018" name="Plant J.">
        <title>Genome sequences of Chlorella sorokiniana UTEX 1602 and Micractinium conductrix SAG 241.80: implications to maltose excretion by a green alga.</title>
        <authorList>
            <person name="Arriola M.B."/>
            <person name="Velmurugan N."/>
            <person name="Zhang Y."/>
            <person name="Plunkett M.H."/>
            <person name="Hondzo H."/>
            <person name="Barney B.M."/>
        </authorList>
    </citation>
    <scope>NUCLEOTIDE SEQUENCE [LARGE SCALE GENOMIC DNA]</scope>
    <source>
        <strain evidence="1 2">SAG 241.80</strain>
    </source>
</reference>
<dbReference type="PANTHER" id="PTHR31569:SF4">
    <property type="entry name" value="SWIM-TYPE DOMAIN-CONTAINING PROTEIN"/>
    <property type="match status" value="1"/>
</dbReference>
<name>A0A2P6VDZ6_9CHLO</name>
<dbReference type="OrthoDB" id="10031901at2759"/>
<dbReference type="InterPro" id="IPR052579">
    <property type="entry name" value="Zinc_finger_SWIM"/>
</dbReference>
<evidence type="ECO:0000313" key="2">
    <source>
        <dbReference type="Proteomes" id="UP000239649"/>
    </source>
</evidence>